<dbReference type="Gene3D" id="1.20.1280.50">
    <property type="match status" value="1"/>
</dbReference>
<name>A0A9P6JIW3_9AGAR</name>
<dbReference type="InterPro" id="IPR001810">
    <property type="entry name" value="F-box_dom"/>
</dbReference>
<proteinExistence type="predicted"/>
<dbReference type="SMART" id="SM00256">
    <property type="entry name" value="FBOX"/>
    <property type="match status" value="1"/>
</dbReference>
<reference evidence="2" key="1">
    <citation type="submission" date="2020-11" db="EMBL/GenBank/DDBJ databases">
        <authorList>
            <consortium name="DOE Joint Genome Institute"/>
            <person name="Ahrendt S."/>
            <person name="Riley R."/>
            <person name="Andreopoulos W."/>
            <person name="Labutti K."/>
            <person name="Pangilinan J."/>
            <person name="Ruiz-Duenas F.J."/>
            <person name="Barrasa J.M."/>
            <person name="Sanchez-Garcia M."/>
            <person name="Camarero S."/>
            <person name="Miyauchi S."/>
            <person name="Serrano A."/>
            <person name="Linde D."/>
            <person name="Babiker R."/>
            <person name="Drula E."/>
            <person name="Ayuso-Fernandez I."/>
            <person name="Pacheco R."/>
            <person name="Padilla G."/>
            <person name="Ferreira P."/>
            <person name="Barriuso J."/>
            <person name="Kellner H."/>
            <person name="Castanera R."/>
            <person name="Alfaro M."/>
            <person name="Ramirez L."/>
            <person name="Pisabarro A.G."/>
            <person name="Kuo A."/>
            <person name="Tritt A."/>
            <person name="Lipzen A."/>
            <person name="He G."/>
            <person name="Yan M."/>
            <person name="Ng V."/>
            <person name="Cullen D."/>
            <person name="Martin F."/>
            <person name="Rosso M.-N."/>
            <person name="Henrissat B."/>
            <person name="Hibbett D."/>
            <person name="Martinez A.T."/>
            <person name="Grigoriev I.V."/>
        </authorList>
    </citation>
    <scope>NUCLEOTIDE SEQUENCE</scope>
    <source>
        <strain evidence="2">CBS 506.95</strain>
    </source>
</reference>
<dbReference type="AlphaFoldDB" id="A0A9P6JIW3"/>
<sequence>MSVDAAASLFNLPDLRPSLVDYLHRLQPDGFVTNIGGRRLGRVDSHLPFTHLEVWKKLRLQTKAYHFPHGLLPPVTVNAEPPSSNWPQGHIDSVILNMDSSQKWPMSGINGHVVADIVLIFRLVTPPPALAEAQPPERHVTDRFLSYVKRYDIITQSDINTGIRGQFPESSSSLYTLKKGKRTSGEVIGDIVPLDQSRKAITLLTLPDDVLLHLFLHLPLPDILVLRQCCRRLQMLSYSDIIWQSILHAIFGHLIFYPQLKRLASWATQHDDPYEATATRLIQSELGWKHPRAHILRGISDNRESNRVFWSKAWIKVINGGRWMLWSPPERDRLMVYDLHQMRLINEVLLGPKYENGQAIRMFEHVAVQVDYSSPGFSIHLAFLWFSSSPTGIAWGVSNIPQGNRKWVIQVYRLVEEERSSGASLYAHPITTIEGLTPGCSQIVDISVNGHLVACAWQKISFHHDREDYTQVEVFSLQGSSFTQHSKSTFSFHLVQCPVKIHLLTDNQVVVCNSSGLYIFDIPHPTGMPLPSHPLNVIAPTSRYIFPVQFRGSVSPPHLSHDAAHFVMLFSTGIYGLVIPYPGPHPAVDHQLEAIELVLFKNPIPMDSIGCARIGIHKAYIWPEGQEGFALTYVWPDADGLFPNSSPAAECLGRLSNSFANASITTTPYGWGYKNQKVILAPHLDEMSGRLLSHVNNRGWGSIEFR</sequence>
<organism evidence="2 3">
    <name type="scientific">Crepidotus variabilis</name>
    <dbReference type="NCBI Taxonomy" id="179855"/>
    <lineage>
        <taxon>Eukaryota</taxon>
        <taxon>Fungi</taxon>
        <taxon>Dikarya</taxon>
        <taxon>Basidiomycota</taxon>
        <taxon>Agaricomycotina</taxon>
        <taxon>Agaricomycetes</taxon>
        <taxon>Agaricomycetidae</taxon>
        <taxon>Agaricales</taxon>
        <taxon>Agaricineae</taxon>
        <taxon>Crepidotaceae</taxon>
        <taxon>Crepidotus</taxon>
    </lineage>
</organism>
<feature type="domain" description="F-box" evidence="1">
    <location>
        <begin position="200"/>
        <end position="246"/>
    </location>
</feature>
<dbReference type="OrthoDB" id="3232986at2759"/>
<dbReference type="Proteomes" id="UP000807306">
    <property type="component" value="Unassembled WGS sequence"/>
</dbReference>
<dbReference type="Pfam" id="PF12937">
    <property type="entry name" value="F-box-like"/>
    <property type="match status" value="1"/>
</dbReference>
<comment type="caution">
    <text evidence="2">The sequence shown here is derived from an EMBL/GenBank/DDBJ whole genome shotgun (WGS) entry which is preliminary data.</text>
</comment>
<gene>
    <name evidence="2" type="ORF">CPB83DRAFT_899393</name>
</gene>
<dbReference type="SUPFAM" id="SSF81383">
    <property type="entry name" value="F-box domain"/>
    <property type="match status" value="1"/>
</dbReference>
<dbReference type="PROSITE" id="PS50181">
    <property type="entry name" value="FBOX"/>
    <property type="match status" value="1"/>
</dbReference>
<evidence type="ECO:0000313" key="2">
    <source>
        <dbReference type="EMBL" id="KAF9522706.1"/>
    </source>
</evidence>
<keyword evidence="3" id="KW-1185">Reference proteome</keyword>
<dbReference type="InterPro" id="IPR049233">
    <property type="entry name" value="DUF6830"/>
</dbReference>
<dbReference type="InterPro" id="IPR036047">
    <property type="entry name" value="F-box-like_dom_sf"/>
</dbReference>
<protein>
    <recommendedName>
        <fullName evidence="1">F-box domain-containing protein</fullName>
    </recommendedName>
</protein>
<evidence type="ECO:0000259" key="1">
    <source>
        <dbReference type="PROSITE" id="PS50181"/>
    </source>
</evidence>
<accession>A0A9P6JIW3</accession>
<dbReference type="Pfam" id="PF20722">
    <property type="entry name" value="DUF6830"/>
    <property type="match status" value="1"/>
</dbReference>
<evidence type="ECO:0000313" key="3">
    <source>
        <dbReference type="Proteomes" id="UP000807306"/>
    </source>
</evidence>
<dbReference type="EMBL" id="MU157936">
    <property type="protein sequence ID" value="KAF9522706.1"/>
    <property type="molecule type" value="Genomic_DNA"/>
</dbReference>